<evidence type="ECO:0000259" key="3">
    <source>
        <dbReference type="PROSITE" id="PS50076"/>
    </source>
</evidence>
<feature type="transmembrane region" description="Helical" evidence="2">
    <location>
        <begin position="390"/>
        <end position="412"/>
    </location>
</feature>
<reference evidence="4 5" key="1">
    <citation type="submission" date="2024-02" db="EMBL/GenBank/DDBJ databases">
        <authorList>
            <person name="Daric V."/>
            <person name="Darras S."/>
        </authorList>
    </citation>
    <scope>NUCLEOTIDE SEQUENCE [LARGE SCALE GENOMIC DNA]</scope>
</reference>
<keyword evidence="5" id="KW-1185">Reference proteome</keyword>
<keyword evidence="1" id="KW-0143">Chaperone</keyword>
<accession>A0ABP0FEK4</accession>
<dbReference type="PRINTS" id="PR00625">
    <property type="entry name" value="JDOMAIN"/>
</dbReference>
<dbReference type="Proteomes" id="UP001642483">
    <property type="component" value="Unassembled WGS sequence"/>
</dbReference>
<dbReference type="InterPro" id="IPR036869">
    <property type="entry name" value="J_dom_sf"/>
</dbReference>
<dbReference type="InterPro" id="IPR001623">
    <property type="entry name" value="DnaJ_domain"/>
</dbReference>
<dbReference type="Gene3D" id="1.10.287.110">
    <property type="entry name" value="DnaJ domain"/>
    <property type="match status" value="1"/>
</dbReference>
<dbReference type="InterPro" id="IPR052243">
    <property type="entry name" value="Mito_inner_membrane_organizer"/>
</dbReference>
<evidence type="ECO:0000256" key="1">
    <source>
        <dbReference type="ARBA" id="ARBA00023186"/>
    </source>
</evidence>
<feature type="domain" description="J" evidence="3">
    <location>
        <begin position="17"/>
        <end position="84"/>
    </location>
</feature>
<dbReference type="InterPro" id="IPR024586">
    <property type="entry name" value="DnaJ-like_C11_C"/>
</dbReference>
<keyword evidence="2" id="KW-1133">Transmembrane helix</keyword>
<dbReference type="EMBL" id="CAWYQH010000046">
    <property type="protein sequence ID" value="CAK8677806.1"/>
    <property type="molecule type" value="Genomic_DNA"/>
</dbReference>
<gene>
    <name evidence="4" type="ORF">CVLEPA_LOCUS7800</name>
</gene>
<protein>
    <recommendedName>
        <fullName evidence="3">J domain-containing protein</fullName>
    </recommendedName>
</protein>
<dbReference type="Pfam" id="PF22774">
    <property type="entry name" value="DNAJC11_beta-barrel"/>
    <property type="match status" value="1"/>
</dbReference>
<evidence type="ECO:0000313" key="5">
    <source>
        <dbReference type="Proteomes" id="UP001642483"/>
    </source>
</evidence>
<dbReference type="CDD" id="cd06257">
    <property type="entry name" value="DnaJ"/>
    <property type="match status" value="1"/>
</dbReference>
<dbReference type="InterPro" id="IPR055225">
    <property type="entry name" value="DNAJC11-like_beta-barrel"/>
</dbReference>
<dbReference type="SMART" id="SM00271">
    <property type="entry name" value="DnaJ"/>
    <property type="match status" value="1"/>
</dbReference>
<dbReference type="PANTHER" id="PTHR44157">
    <property type="entry name" value="DNAJ HOMOLOG SUBFAMILY C MEMBER 11"/>
    <property type="match status" value="1"/>
</dbReference>
<keyword evidence="2" id="KW-0472">Membrane</keyword>
<evidence type="ECO:0000313" key="4">
    <source>
        <dbReference type="EMBL" id="CAK8677806.1"/>
    </source>
</evidence>
<name>A0ABP0FEK4_CLALP</name>
<organism evidence="4 5">
    <name type="scientific">Clavelina lepadiformis</name>
    <name type="common">Light-bulb sea squirt</name>
    <name type="synonym">Ascidia lepadiformis</name>
    <dbReference type="NCBI Taxonomy" id="159417"/>
    <lineage>
        <taxon>Eukaryota</taxon>
        <taxon>Metazoa</taxon>
        <taxon>Chordata</taxon>
        <taxon>Tunicata</taxon>
        <taxon>Ascidiacea</taxon>
        <taxon>Aplousobranchia</taxon>
        <taxon>Clavelinidae</taxon>
        <taxon>Clavelina</taxon>
    </lineage>
</organism>
<dbReference type="Pfam" id="PF00226">
    <property type="entry name" value="DnaJ"/>
    <property type="match status" value="1"/>
</dbReference>
<sequence>MELPGGTGLGELVDNEDYYSLLNASREATQEELKLCYRRLCMVYHPDKHDSSKSKDASNIFGRVQTAYSVLSDPMKRHIYDVYGKKGLEADWQIVERQKTPQEMREEYERIQRMRAQFRLEERTHPKGSFSMTVNATSVFDQPYYVDDYYDDRMVFPDITKMALSQSIEVPLTVSQTATISGNLTSNNGNGSGSCDLAWRKTLSNSAWGEIDMQATDSKVFNFGIKGYRSLGGGLFALIHFPVSMAVDNDLVAINLPGLNATMGRVMGKEVFGSLNLRLGQGAHISTNLVRETSRFRLSGKLQLGIPHSFGVCSLTYKLAEEEGNFKLAVKAGTFGCMVEYGAEHRVSKHSVVAAHVNIGVPLGVNVKLRLNRASQTYSMPIMLSDDVNFMAAFYGTMVPITLYAAIHILIIRPYKRKAKEKEAEENEQSLINETNKKREEAIALVNMMRESTERKLTNEERKMGLVITKAWYGRFVSDTSSKSSKLVDVSIPLQNLVENSTLQLPADITKSGLPGFYDPCPGHEKKLKVVYKFRGRQHQALIDDKEALRIPLKSHSLQTDQ</sequence>
<keyword evidence="2" id="KW-0812">Transmembrane</keyword>
<evidence type="ECO:0000256" key="2">
    <source>
        <dbReference type="SAM" id="Phobius"/>
    </source>
</evidence>
<comment type="caution">
    <text evidence="4">The sequence shown here is derived from an EMBL/GenBank/DDBJ whole genome shotgun (WGS) entry which is preliminary data.</text>
</comment>
<proteinExistence type="predicted"/>
<dbReference type="PROSITE" id="PS50076">
    <property type="entry name" value="DNAJ_2"/>
    <property type="match status" value="1"/>
</dbReference>
<dbReference type="Pfam" id="PF11875">
    <property type="entry name" value="DnaJ-like_C11_C"/>
    <property type="match status" value="1"/>
</dbReference>
<dbReference type="SUPFAM" id="SSF46565">
    <property type="entry name" value="Chaperone J-domain"/>
    <property type="match status" value="1"/>
</dbReference>
<dbReference type="PANTHER" id="PTHR44157:SF1">
    <property type="entry name" value="DNAJ HOMOLOG SUBFAMILY C MEMBER 11"/>
    <property type="match status" value="1"/>
</dbReference>